<dbReference type="PANTHER" id="PTHR43767">
    <property type="entry name" value="LONG-CHAIN-FATTY-ACID--COA LIGASE"/>
    <property type="match status" value="1"/>
</dbReference>
<evidence type="ECO:0000259" key="1">
    <source>
        <dbReference type="Pfam" id="PF00501"/>
    </source>
</evidence>
<evidence type="ECO:0000313" key="3">
    <source>
        <dbReference type="EMBL" id="MFM0640534.1"/>
    </source>
</evidence>
<dbReference type="InterPro" id="IPR050237">
    <property type="entry name" value="ATP-dep_AMP-bd_enzyme"/>
</dbReference>
<organism evidence="3 4">
    <name type="scientific">Paraburkholderia metrosideri</name>
    <dbReference type="NCBI Taxonomy" id="580937"/>
    <lineage>
        <taxon>Bacteria</taxon>
        <taxon>Pseudomonadati</taxon>
        <taxon>Pseudomonadota</taxon>
        <taxon>Betaproteobacteria</taxon>
        <taxon>Burkholderiales</taxon>
        <taxon>Burkholderiaceae</taxon>
        <taxon>Paraburkholderia</taxon>
    </lineage>
</organism>
<dbReference type="SUPFAM" id="SSF56801">
    <property type="entry name" value="Acetyl-CoA synthetase-like"/>
    <property type="match status" value="1"/>
</dbReference>
<dbReference type="GO" id="GO:0004467">
    <property type="term" value="F:long-chain fatty acid-CoA ligase activity"/>
    <property type="evidence" value="ECO:0007669"/>
    <property type="project" value="UniProtKB-EC"/>
</dbReference>
<dbReference type="Gene3D" id="3.30.300.30">
    <property type="match status" value="1"/>
</dbReference>
<proteinExistence type="predicted"/>
<gene>
    <name evidence="3" type="ORF">PQQ63_27930</name>
</gene>
<dbReference type="InterPro" id="IPR020845">
    <property type="entry name" value="AMP-binding_CS"/>
</dbReference>
<dbReference type="InterPro" id="IPR025110">
    <property type="entry name" value="AMP-bd_C"/>
</dbReference>
<dbReference type="Gene3D" id="3.40.50.12780">
    <property type="entry name" value="N-terminal domain of ligase-like"/>
    <property type="match status" value="1"/>
</dbReference>
<protein>
    <submittedName>
        <fullName evidence="3">Long-chain-fatty-acid--CoA ligase</fullName>
        <ecNumber evidence="3">6.2.1.3</ecNumber>
    </submittedName>
</protein>
<dbReference type="InterPro" id="IPR045851">
    <property type="entry name" value="AMP-bd_C_sf"/>
</dbReference>
<dbReference type="NCBIfam" id="NF004837">
    <property type="entry name" value="PRK06187.1"/>
    <property type="match status" value="1"/>
</dbReference>
<dbReference type="Pfam" id="PF13193">
    <property type="entry name" value="AMP-binding_C"/>
    <property type="match status" value="1"/>
</dbReference>
<evidence type="ECO:0000313" key="4">
    <source>
        <dbReference type="Proteomes" id="UP001629432"/>
    </source>
</evidence>
<feature type="domain" description="AMP-binding enzyme C-terminal" evidence="2">
    <location>
        <begin position="430"/>
        <end position="506"/>
    </location>
</feature>
<reference evidence="3 4" key="1">
    <citation type="journal article" date="2024" name="Chem. Sci.">
        <title>Discovery of megapolipeptins by genome mining of a Burkholderiales bacteria collection.</title>
        <authorList>
            <person name="Paulo B.S."/>
            <person name="Recchia M.J.J."/>
            <person name="Lee S."/>
            <person name="Fergusson C.H."/>
            <person name="Romanowski S.B."/>
            <person name="Hernandez A."/>
            <person name="Krull N."/>
            <person name="Liu D.Y."/>
            <person name="Cavanagh H."/>
            <person name="Bos A."/>
            <person name="Gray C.A."/>
            <person name="Murphy B.T."/>
            <person name="Linington R.G."/>
            <person name="Eustaquio A.S."/>
        </authorList>
    </citation>
    <scope>NUCLEOTIDE SEQUENCE [LARGE SCALE GENOMIC DNA]</scope>
    <source>
        <strain evidence="3 4">RL17-338-BIC-A</strain>
    </source>
</reference>
<keyword evidence="4" id="KW-1185">Reference proteome</keyword>
<dbReference type="EC" id="6.2.1.3" evidence="3"/>
<dbReference type="PROSITE" id="PS00455">
    <property type="entry name" value="AMP_BINDING"/>
    <property type="match status" value="1"/>
</dbReference>
<dbReference type="Proteomes" id="UP001629432">
    <property type="component" value="Unassembled WGS sequence"/>
</dbReference>
<sequence length="525" mass="57471">MSMSHLTQALHRAARLYPAHIATICGARRRSYAQVLDRASRLASGLRQLGVAPGDRVGVLMANSDRLLESFYAVWWAGGVINPVNTRWTAYEVAYSLDDSDTRILIVDAHHAGMLDELGLHSRSLRTVVLATDDLAAEVQSDGRWDYERLLDGRAPIADALRSGSDLAGVFYTGGTTGVAKGVMLSHDNLYFTSLQIIAVGLVYTDDICLHVAPLFHLAAIAMLLGSMATTSTQVFAARFEPVAMMEVIQRERVSATLLVPTMLQAFIDHPQLPQFQLNSLRMVGYGASPITSSLLERTLQRLPWVDFIQGYGQTEMSPMVTTLSANYHRDARYQSQRHSAGKPAPGVEVRVVDKKGCDVATGTVGEILARGPGVMQGYWNQPELTATSLRGGWMHTGDDGYMDDDSFVYIVDRTKDMIISGGENVYSVEVENAIAQHPAVITCAVIGVPSESWGEAVHAVLVCKPGSAKPSFDEIKSHCSRLIANYKCPRSIEFRADMPLTSMGKVMKNVLRAPYWHDQQRGVG</sequence>
<name>A0ABW9E0U1_9BURK</name>
<keyword evidence="3" id="KW-0436">Ligase</keyword>
<dbReference type="EMBL" id="JAQQCF010000029">
    <property type="protein sequence ID" value="MFM0640534.1"/>
    <property type="molecule type" value="Genomic_DNA"/>
</dbReference>
<feature type="domain" description="AMP-dependent synthetase/ligase" evidence="1">
    <location>
        <begin position="11"/>
        <end position="380"/>
    </location>
</feature>
<dbReference type="PANTHER" id="PTHR43767:SF1">
    <property type="entry name" value="NONRIBOSOMAL PEPTIDE SYNTHASE PES1 (EUROFUNG)-RELATED"/>
    <property type="match status" value="1"/>
</dbReference>
<dbReference type="InterPro" id="IPR042099">
    <property type="entry name" value="ANL_N_sf"/>
</dbReference>
<dbReference type="Pfam" id="PF00501">
    <property type="entry name" value="AMP-binding"/>
    <property type="match status" value="1"/>
</dbReference>
<evidence type="ECO:0000259" key="2">
    <source>
        <dbReference type="Pfam" id="PF13193"/>
    </source>
</evidence>
<dbReference type="InterPro" id="IPR000873">
    <property type="entry name" value="AMP-dep_synth/lig_dom"/>
</dbReference>
<comment type="caution">
    <text evidence="3">The sequence shown here is derived from an EMBL/GenBank/DDBJ whole genome shotgun (WGS) entry which is preliminary data.</text>
</comment>
<dbReference type="RefSeq" id="WP_408339226.1">
    <property type="nucleotide sequence ID" value="NZ_JAQQCF010000029.1"/>
</dbReference>
<accession>A0ABW9E0U1</accession>